<dbReference type="RefSeq" id="WP_064804261.1">
    <property type="nucleotide sequence ID" value="NZ_CP016022.1"/>
</dbReference>
<reference evidence="2" key="1">
    <citation type="submission" date="2016-06" db="EMBL/GenBank/DDBJ databases">
        <authorList>
            <person name="Xu Y."/>
            <person name="Nagy A."/>
            <person name="Yan X."/>
            <person name="Kim S.W."/>
            <person name="Haley B."/>
            <person name="Liu N.T."/>
            <person name="Nou X."/>
        </authorList>
    </citation>
    <scope>NUCLEOTIDE SEQUENCE [LARGE SCALE GENOMIC DNA]</scope>
    <source>
        <strain evidence="2">ATCC 49129</strain>
    </source>
</reference>
<gene>
    <name evidence="1" type="ORF">A9Y76_11745</name>
</gene>
<dbReference type="GeneID" id="61526690"/>
<organism evidence="1 2">
    <name type="scientific">Ralstonia insidiosa</name>
    <dbReference type="NCBI Taxonomy" id="190721"/>
    <lineage>
        <taxon>Bacteria</taxon>
        <taxon>Pseudomonadati</taxon>
        <taxon>Pseudomonadota</taxon>
        <taxon>Betaproteobacteria</taxon>
        <taxon>Burkholderiales</taxon>
        <taxon>Burkholderiaceae</taxon>
        <taxon>Ralstonia</taxon>
    </lineage>
</organism>
<evidence type="ECO:0000313" key="2">
    <source>
        <dbReference type="Proteomes" id="UP000078572"/>
    </source>
</evidence>
<evidence type="ECO:0000313" key="1">
    <source>
        <dbReference type="EMBL" id="ANJ73103.1"/>
    </source>
</evidence>
<proteinExistence type="predicted"/>
<dbReference type="EMBL" id="CP016022">
    <property type="protein sequence ID" value="ANJ73103.1"/>
    <property type="molecule type" value="Genomic_DNA"/>
</dbReference>
<sequence>MDLLAYFKRHEEIKYTIFSEIAGFFRIELCVGKSEEYLMDDFNNYYNEIEYYHLADDEFLDEFYKLNQGKIQEFSHNWYDFNQVPEDRKKMTLLDYYMNEMAWSNYNNILQMAKEAV</sequence>
<protein>
    <submittedName>
        <fullName evidence="1">Uncharacterized protein</fullName>
    </submittedName>
</protein>
<keyword evidence="2" id="KW-1185">Reference proteome</keyword>
<dbReference type="AlphaFoldDB" id="A0A191ZYD9"/>
<dbReference type="OrthoDB" id="9859349at2"/>
<accession>A0A191ZYD9</accession>
<dbReference type="Proteomes" id="UP000078572">
    <property type="component" value="Chromosome 1"/>
</dbReference>
<name>A0A191ZYD9_9RALS</name>